<dbReference type="Proteomes" id="UP000789570">
    <property type="component" value="Unassembled WGS sequence"/>
</dbReference>
<protein>
    <submittedName>
        <fullName evidence="1">13946_t:CDS:1</fullName>
    </submittedName>
</protein>
<dbReference type="InterPro" id="IPR031052">
    <property type="entry name" value="FHY3/FAR1"/>
</dbReference>
<dbReference type="OrthoDB" id="2447937at2759"/>
<evidence type="ECO:0000313" key="2">
    <source>
        <dbReference type="Proteomes" id="UP000789570"/>
    </source>
</evidence>
<proteinExistence type="predicted"/>
<dbReference type="PANTHER" id="PTHR31669">
    <property type="entry name" value="PROTEIN FAR1-RELATED SEQUENCE 10-RELATED"/>
    <property type="match status" value="1"/>
</dbReference>
<gene>
    <name evidence="1" type="ORF">FCALED_LOCUS14112</name>
</gene>
<sequence length="101" mass="11603">MVNNNPSKVILTDEDKAISQAIQNVFGQNSKHVLYFSDCKAHLERMDKVKEKWAPCFNRDIFLADMTSTQRGESMNSFMKNYMNATNSLLDFLKAFESALE</sequence>
<dbReference type="GO" id="GO:0006355">
    <property type="term" value="P:regulation of DNA-templated transcription"/>
    <property type="evidence" value="ECO:0007669"/>
    <property type="project" value="InterPro"/>
</dbReference>
<reference evidence="1" key="1">
    <citation type="submission" date="2021-06" db="EMBL/GenBank/DDBJ databases">
        <authorList>
            <person name="Kallberg Y."/>
            <person name="Tangrot J."/>
            <person name="Rosling A."/>
        </authorList>
    </citation>
    <scope>NUCLEOTIDE SEQUENCE</scope>
    <source>
        <strain evidence="1">UK204</strain>
    </source>
</reference>
<dbReference type="PANTHER" id="PTHR31669:SF251">
    <property type="entry name" value="PROTEIN FAR1-RELATED SEQUENCE"/>
    <property type="match status" value="1"/>
</dbReference>
<accession>A0A9N9I0G3</accession>
<organism evidence="1 2">
    <name type="scientific">Funneliformis caledonium</name>
    <dbReference type="NCBI Taxonomy" id="1117310"/>
    <lineage>
        <taxon>Eukaryota</taxon>
        <taxon>Fungi</taxon>
        <taxon>Fungi incertae sedis</taxon>
        <taxon>Mucoromycota</taxon>
        <taxon>Glomeromycotina</taxon>
        <taxon>Glomeromycetes</taxon>
        <taxon>Glomerales</taxon>
        <taxon>Glomeraceae</taxon>
        <taxon>Funneliformis</taxon>
    </lineage>
</organism>
<dbReference type="EMBL" id="CAJVPQ010009390">
    <property type="protein sequence ID" value="CAG8714989.1"/>
    <property type="molecule type" value="Genomic_DNA"/>
</dbReference>
<evidence type="ECO:0000313" key="1">
    <source>
        <dbReference type="EMBL" id="CAG8714989.1"/>
    </source>
</evidence>
<name>A0A9N9I0G3_9GLOM</name>
<dbReference type="AlphaFoldDB" id="A0A9N9I0G3"/>
<keyword evidence="2" id="KW-1185">Reference proteome</keyword>
<comment type="caution">
    <text evidence="1">The sequence shown here is derived from an EMBL/GenBank/DDBJ whole genome shotgun (WGS) entry which is preliminary data.</text>
</comment>